<dbReference type="AlphaFoldDB" id="A0A166XRY7"/>
<dbReference type="PANTHER" id="PTHR37535:SF4">
    <property type="entry name" value="FLUG DOMAIN-CONTAINING PROTEIN"/>
    <property type="match status" value="1"/>
</dbReference>
<name>A0A166XRY7_9HYPO</name>
<keyword evidence="1" id="KW-0863">Zinc-finger</keyword>
<feature type="domain" description="C2H2-type" evidence="3">
    <location>
        <begin position="709"/>
        <end position="731"/>
    </location>
</feature>
<gene>
    <name evidence="4" type="ORF">BBO_08286</name>
</gene>
<organism evidence="4 5">
    <name type="scientific">Beauveria brongniartii RCEF 3172</name>
    <dbReference type="NCBI Taxonomy" id="1081107"/>
    <lineage>
        <taxon>Eukaryota</taxon>
        <taxon>Fungi</taxon>
        <taxon>Dikarya</taxon>
        <taxon>Ascomycota</taxon>
        <taxon>Pezizomycotina</taxon>
        <taxon>Sordariomycetes</taxon>
        <taxon>Hypocreomycetidae</taxon>
        <taxon>Hypocreales</taxon>
        <taxon>Cordycipitaceae</taxon>
        <taxon>Beauveria</taxon>
        <taxon>Beauveria brongniartii</taxon>
    </lineage>
</organism>
<dbReference type="PROSITE" id="PS00028">
    <property type="entry name" value="ZINC_FINGER_C2H2_1"/>
    <property type="match status" value="1"/>
</dbReference>
<proteinExistence type="predicted"/>
<feature type="region of interest" description="Disordered" evidence="2">
    <location>
        <begin position="618"/>
        <end position="656"/>
    </location>
</feature>
<dbReference type="InterPro" id="IPR013087">
    <property type="entry name" value="Znf_C2H2_type"/>
</dbReference>
<dbReference type="SMART" id="SM00355">
    <property type="entry name" value="ZnF_C2H2"/>
    <property type="match status" value="2"/>
</dbReference>
<feature type="compositionally biased region" description="Basic and acidic residues" evidence="2">
    <location>
        <begin position="631"/>
        <end position="645"/>
    </location>
</feature>
<dbReference type="Proteomes" id="UP000076863">
    <property type="component" value="Unassembled WGS sequence"/>
</dbReference>
<evidence type="ECO:0000313" key="5">
    <source>
        <dbReference type="Proteomes" id="UP000076863"/>
    </source>
</evidence>
<protein>
    <submittedName>
        <fullName evidence="4">FluG domain-containing protein</fullName>
    </submittedName>
</protein>
<dbReference type="PROSITE" id="PS50157">
    <property type="entry name" value="ZINC_FINGER_C2H2_2"/>
    <property type="match status" value="1"/>
</dbReference>
<dbReference type="InterPro" id="IPR021842">
    <property type="entry name" value="DUF3435"/>
</dbReference>
<evidence type="ECO:0000256" key="2">
    <source>
        <dbReference type="SAM" id="MobiDB-lite"/>
    </source>
</evidence>
<comment type="caution">
    <text evidence="4">The sequence shown here is derived from an EMBL/GenBank/DDBJ whole genome shotgun (WGS) entry which is preliminary data.</text>
</comment>
<accession>A0A166XRY7</accession>
<dbReference type="OrthoDB" id="4869586at2759"/>
<dbReference type="EMBL" id="AZHA01000037">
    <property type="protein sequence ID" value="OAA36114.1"/>
    <property type="molecule type" value="Genomic_DNA"/>
</dbReference>
<keyword evidence="5" id="KW-1185">Reference proteome</keyword>
<evidence type="ECO:0000256" key="1">
    <source>
        <dbReference type="PROSITE-ProRule" id="PRU00042"/>
    </source>
</evidence>
<dbReference type="Gene3D" id="3.30.160.60">
    <property type="entry name" value="Classic Zinc Finger"/>
    <property type="match status" value="1"/>
</dbReference>
<evidence type="ECO:0000313" key="4">
    <source>
        <dbReference type="EMBL" id="OAA36114.1"/>
    </source>
</evidence>
<keyword evidence="1" id="KW-0479">Metal-binding</keyword>
<sequence length="787" mass="90213">MLPVTPALIETLRQQLHNAETPENRGLSADALRLVWDRGNARRPPRPNESDGHKINKVRLERRWKKFCAKMKIENWKDSLKKLSYEEKGLGEAFLRYLMTDENGRGIHSEGTIRYSQRALNSLFQKYTGHALEDAVSKHLYTVAVSELTPYYGLRRKPKAKPNMGPDLFMYHIYFIWVRSKRALHIGLDDIDDVLIRHLCMWTGCRQHELLYNKPEDRKKLIQEHDDESDAYSDIEPDPLTFGPRPIKKCDVCGGVDEREYNPELQVLCWEDINIYILRDPSGNGGRDRLVATILLHWHKGFKKRVVPTWFPLIEEDIPAFCPVTYILTKAIAEGVIANEGYQNGPEPFFSTRLNCKAAFIQWKPEWMHKPVFRATTNDLGEKSDSPQTVHVFRNRCNELGKEMGLQDQLSNYCYRRGNLQTVDSNYRTSVHYHSALMNAVVQDAFLGRGTHSPMLTILNQMGLFCDEDAPQFVPDQLMDEIGPSRAVDRLEQEIERMRVSLTAEYGRPSNATTAERTKYEKIQGSLRAARQKHRRNIEKLIRKEHFKRKNDEELQNQLHSIHKPPETTKSRTVYQLPERSRVATILGNLDEDLSESEIVKRKIDAINAMTAYAFVSVPRQARQPTRQPKRAKEATTQHQQHENHSPQAAQKAGTGKIVPASRPILPKSLPLVVSQEVPTTPPPPYSSLDLGQPASQAIARKKLRESPPPCIFCGKKYTRRSSLWDHLEAHLERVNGGWVKCPACSIGCNSPEAFMAHAARSHGMSNGFRRPRVKLLRVERPDSKDN</sequence>
<dbReference type="GO" id="GO:0008270">
    <property type="term" value="F:zinc ion binding"/>
    <property type="evidence" value="ECO:0007669"/>
    <property type="project" value="UniProtKB-KW"/>
</dbReference>
<keyword evidence="1" id="KW-0862">Zinc</keyword>
<evidence type="ECO:0000259" key="3">
    <source>
        <dbReference type="PROSITE" id="PS50157"/>
    </source>
</evidence>
<dbReference type="PANTHER" id="PTHR37535">
    <property type="entry name" value="FLUG DOMAIN PROTEIN"/>
    <property type="match status" value="1"/>
</dbReference>
<dbReference type="Pfam" id="PF11917">
    <property type="entry name" value="DUF3435"/>
    <property type="match status" value="1"/>
</dbReference>
<reference evidence="4 5" key="1">
    <citation type="journal article" date="2016" name="Genome Biol. Evol.">
        <title>Divergent and convergent evolution of fungal pathogenicity.</title>
        <authorList>
            <person name="Shang Y."/>
            <person name="Xiao G."/>
            <person name="Zheng P."/>
            <person name="Cen K."/>
            <person name="Zhan S."/>
            <person name="Wang C."/>
        </authorList>
    </citation>
    <scope>NUCLEOTIDE SEQUENCE [LARGE SCALE GENOMIC DNA]</scope>
    <source>
        <strain evidence="4 5">RCEF 3172</strain>
    </source>
</reference>